<evidence type="ECO:0008006" key="3">
    <source>
        <dbReference type="Google" id="ProtNLM"/>
    </source>
</evidence>
<comment type="caution">
    <text evidence="1">The sequence shown here is derived from an EMBL/GenBank/DDBJ whole genome shotgun (WGS) entry which is preliminary data.</text>
</comment>
<feature type="non-terminal residue" evidence="1">
    <location>
        <position position="1"/>
    </location>
</feature>
<reference evidence="2" key="1">
    <citation type="submission" date="2022-10" db="EMBL/GenBank/DDBJ databases">
        <title>Genome assembly of Pristionchus species.</title>
        <authorList>
            <person name="Yoshida K."/>
            <person name="Sommer R.J."/>
        </authorList>
    </citation>
    <scope>NUCLEOTIDE SEQUENCE [LARGE SCALE GENOMIC DNA]</scope>
    <source>
        <strain evidence="2">RS5460</strain>
    </source>
</reference>
<keyword evidence="2" id="KW-1185">Reference proteome</keyword>
<gene>
    <name evidence="1" type="ORF">PMAYCL1PPCAC_20434</name>
</gene>
<evidence type="ECO:0000313" key="2">
    <source>
        <dbReference type="Proteomes" id="UP001328107"/>
    </source>
</evidence>
<proteinExistence type="predicted"/>
<name>A0AAN5CTC3_9BILA</name>
<evidence type="ECO:0000313" key="1">
    <source>
        <dbReference type="EMBL" id="GMR50239.1"/>
    </source>
</evidence>
<dbReference type="Gene3D" id="3.30.830.10">
    <property type="entry name" value="Metalloenzyme, LuxS/M16 peptidase-like"/>
    <property type="match status" value="1"/>
</dbReference>
<feature type="non-terminal residue" evidence="1">
    <location>
        <position position="143"/>
    </location>
</feature>
<organism evidence="1 2">
    <name type="scientific">Pristionchus mayeri</name>
    <dbReference type="NCBI Taxonomy" id="1317129"/>
    <lineage>
        <taxon>Eukaryota</taxon>
        <taxon>Metazoa</taxon>
        <taxon>Ecdysozoa</taxon>
        <taxon>Nematoda</taxon>
        <taxon>Chromadorea</taxon>
        <taxon>Rhabditida</taxon>
        <taxon>Rhabditina</taxon>
        <taxon>Diplogasteromorpha</taxon>
        <taxon>Diplogasteroidea</taxon>
        <taxon>Neodiplogasteridae</taxon>
        <taxon>Pristionchus</taxon>
    </lineage>
</organism>
<dbReference type="AlphaFoldDB" id="A0AAN5CTC3"/>
<dbReference type="Proteomes" id="UP001328107">
    <property type="component" value="Unassembled WGS sequence"/>
</dbReference>
<dbReference type="EMBL" id="BTRK01000004">
    <property type="protein sequence ID" value="GMR50239.1"/>
    <property type="molecule type" value="Genomic_DNA"/>
</dbReference>
<sequence>TPGALKAITKKYSPAIVTWSGLHYEGGGLVHLDIEAPPSCVRDVVKDVVSLLKNCNIDDLKECKKRAKENIIRTEKKIRPSFNAAVRAGEIFAVVEKHAVLNAIDNVTSSQVKAAVERILANISIGCVGNIDSVPCRSEIHNW</sequence>
<protein>
    <recommendedName>
        <fullName evidence="3">Peptidase</fullName>
    </recommendedName>
</protein>
<accession>A0AAN5CTC3</accession>